<dbReference type="Pfam" id="PF20967">
    <property type="entry name" value="MASE7"/>
    <property type="match status" value="1"/>
</dbReference>
<dbReference type="GO" id="GO:0043709">
    <property type="term" value="P:cell adhesion involved in single-species biofilm formation"/>
    <property type="evidence" value="ECO:0007669"/>
    <property type="project" value="TreeGrafter"/>
</dbReference>
<dbReference type="GO" id="GO:1902201">
    <property type="term" value="P:negative regulation of bacterial-type flagellum-dependent cell motility"/>
    <property type="evidence" value="ECO:0007669"/>
    <property type="project" value="TreeGrafter"/>
</dbReference>
<protein>
    <recommendedName>
        <fullName evidence="2">diguanylate cyclase</fullName>
        <ecNumber evidence="2">2.7.7.65</ecNumber>
    </recommendedName>
</protein>
<dbReference type="RefSeq" id="WP_097790306.1">
    <property type="nucleotide sequence ID" value="NZ_BAAADT010000037.1"/>
</dbReference>
<dbReference type="EMBL" id="CP021435">
    <property type="protein sequence ID" value="ATJ84060.1"/>
    <property type="molecule type" value="Genomic_DNA"/>
</dbReference>
<evidence type="ECO:0000313" key="5">
    <source>
        <dbReference type="EMBL" id="ATJ84060.1"/>
    </source>
</evidence>
<dbReference type="Gene3D" id="3.30.70.270">
    <property type="match status" value="1"/>
</dbReference>
<keyword evidence="6" id="KW-1185">Reference proteome</keyword>
<keyword evidence="3" id="KW-0812">Transmembrane</keyword>
<dbReference type="PROSITE" id="PS50887">
    <property type="entry name" value="GGDEF"/>
    <property type="match status" value="1"/>
</dbReference>
<feature type="domain" description="GGDEF" evidence="4">
    <location>
        <begin position="227"/>
        <end position="359"/>
    </location>
</feature>
<dbReference type="AlphaFoldDB" id="A0A291PAZ1"/>
<feature type="transmembrane region" description="Helical" evidence="3">
    <location>
        <begin position="159"/>
        <end position="185"/>
    </location>
</feature>
<dbReference type="InterPro" id="IPR048432">
    <property type="entry name" value="MASE7"/>
</dbReference>
<dbReference type="InterPro" id="IPR029787">
    <property type="entry name" value="Nucleotide_cyclase"/>
</dbReference>
<dbReference type="GO" id="GO:0052621">
    <property type="term" value="F:diguanylate cyclase activity"/>
    <property type="evidence" value="ECO:0007669"/>
    <property type="project" value="UniProtKB-EC"/>
</dbReference>
<sequence length="359" mass="39915">MPLTATFDIPAPTLRPHRVKVRHYRKYILLLVATPLGALLHASFVPVFWLMEQSWLAAFNLASVFVWGAAFLANRFGRHTLSVCLAALEAATHASLVSWWLGTGAGFHYYLWPVGCLVVLAPRMRARFSAPFGFAFLGLFTLLETLAGTPTGPTLSPTWLTVLPAVNIALSAVCLIVLAVIVRAVNENQERHLTRLATRDALTGLYNRHFTLDFLRQLAERNRRSGERCALVLADVDHFKAINDRYGHEIGDTCLIRVADQLRAQFRASDCLCRWGGEEFLILLPATGGEYTQGILERFSHALRASPLETPEGLVRPTMSFGATEMLPGESFETAIERADRLLYRAKAEGRDRIVSDTP</sequence>
<dbReference type="InterPro" id="IPR050469">
    <property type="entry name" value="Diguanylate_Cyclase"/>
</dbReference>
<dbReference type="CDD" id="cd01949">
    <property type="entry name" value="GGDEF"/>
    <property type="match status" value="1"/>
</dbReference>
<dbReference type="PANTHER" id="PTHR45138">
    <property type="entry name" value="REGULATORY COMPONENTS OF SENSORY TRANSDUCTION SYSTEM"/>
    <property type="match status" value="1"/>
</dbReference>
<dbReference type="Pfam" id="PF00990">
    <property type="entry name" value="GGDEF"/>
    <property type="match status" value="1"/>
</dbReference>
<accession>A0A291PAZ1</accession>
<dbReference type="InterPro" id="IPR043128">
    <property type="entry name" value="Rev_trsase/Diguanyl_cyclase"/>
</dbReference>
<proteinExistence type="predicted"/>
<evidence type="ECO:0000313" key="6">
    <source>
        <dbReference type="Proteomes" id="UP000219993"/>
    </source>
</evidence>
<dbReference type="GO" id="GO:0005886">
    <property type="term" value="C:plasma membrane"/>
    <property type="evidence" value="ECO:0007669"/>
    <property type="project" value="TreeGrafter"/>
</dbReference>
<dbReference type="Proteomes" id="UP000219993">
    <property type="component" value="Chromosome"/>
</dbReference>
<dbReference type="EC" id="2.7.7.65" evidence="2"/>
<feature type="transmembrane region" description="Helical" evidence="3">
    <location>
        <begin position="107"/>
        <end position="123"/>
    </location>
</feature>
<feature type="transmembrane region" description="Helical" evidence="3">
    <location>
        <begin position="27"/>
        <end position="49"/>
    </location>
</feature>
<dbReference type="SMART" id="SM00267">
    <property type="entry name" value="GGDEF"/>
    <property type="match status" value="1"/>
</dbReference>
<dbReference type="KEGG" id="hbe:BEI_3073"/>
<evidence type="ECO:0000256" key="2">
    <source>
        <dbReference type="ARBA" id="ARBA00012528"/>
    </source>
</evidence>
<organism evidence="5 6">
    <name type="scientific">Halomonas beimenensis</name>
    <dbReference type="NCBI Taxonomy" id="475662"/>
    <lineage>
        <taxon>Bacteria</taxon>
        <taxon>Pseudomonadati</taxon>
        <taxon>Pseudomonadota</taxon>
        <taxon>Gammaproteobacteria</taxon>
        <taxon>Oceanospirillales</taxon>
        <taxon>Halomonadaceae</taxon>
        <taxon>Halomonas</taxon>
    </lineage>
</organism>
<name>A0A291PAZ1_9GAMM</name>
<feature type="transmembrane region" description="Helical" evidence="3">
    <location>
        <begin position="130"/>
        <end position="147"/>
    </location>
</feature>
<evidence type="ECO:0000256" key="3">
    <source>
        <dbReference type="SAM" id="Phobius"/>
    </source>
</evidence>
<dbReference type="PANTHER" id="PTHR45138:SF24">
    <property type="entry name" value="DIGUANYLATE CYCLASE DGCC-RELATED"/>
    <property type="match status" value="1"/>
</dbReference>
<dbReference type="NCBIfam" id="TIGR00254">
    <property type="entry name" value="GGDEF"/>
    <property type="match status" value="1"/>
</dbReference>
<dbReference type="FunFam" id="3.30.70.270:FF:000001">
    <property type="entry name" value="Diguanylate cyclase domain protein"/>
    <property type="match status" value="1"/>
</dbReference>
<evidence type="ECO:0000256" key="1">
    <source>
        <dbReference type="ARBA" id="ARBA00001946"/>
    </source>
</evidence>
<dbReference type="SUPFAM" id="SSF55073">
    <property type="entry name" value="Nucleotide cyclase"/>
    <property type="match status" value="1"/>
</dbReference>
<reference evidence="5 6" key="1">
    <citation type="journal article" date="2017" name="Sci. Rep.">
        <title>Revealing the Saline Adaptation Strategies of the Halophilic Bacterium Halomonas beimenensis through High-throughput Omics and Transposon Mutagenesis Approaches.</title>
        <authorList>
            <person name="Chen Y.H."/>
            <person name="Lin S.S."/>
            <person name="Shyu Y.T."/>
        </authorList>
    </citation>
    <scope>NUCLEOTIDE SEQUENCE [LARGE SCALE GENOMIC DNA]</scope>
    <source>
        <strain evidence="5 6">NTU-111</strain>
    </source>
</reference>
<keyword evidence="3" id="KW-0472">Membrane</keyword>
<dbReference type="InterPro" id="IPR000160">
    <property type="entry name" value="GGDEF_dom"/>
</dbReference>
<dbReference type="OrthoDB" id="9759607at2"/>
<gene>
    <name evidence="5" type="ORF">BEI_3073</name>
</gene>
<comment type="cofactor">
    <cofactor evidence="1">
        <name>Mg(2+)</name>
        <dbReference type="ChEBI" id="CHEBI:18420"/>
    </cofactor>
</comment>
<keyword evidence="3" id="KW-1133">Transmembrane helix</keyword>
<evidence type="ECO:0000259" key="4">
    <source>
        <dbReference type="PROSITE" id="PS50887"/>
    </source>
</evidence>